<feature type="transmembrane region" description="Helical" evidence="1">
    <location>
        <begin position="293"/>
        <end position="310"/>
    </location>
</feature>
<evidence type="ECO:0000256" key="1">
    <source>
        <dbReference type="SAM" id="Phobius"/>
    </source>
</evidence>
<keyword evidence="1" id="KW-0812">Transmembrane</keyword>
<protein>
    <submittedName>
        <fullName evidence="2">TcuB protein</fullName>
    </submittedName>
</protein>
<dbReference type="EMBL" id="JPXS01000035">
    <property type="protein sequence ID" value="KGQ31163.1"/>
    <property type="molecule type" value="Genomic_DNA"/>
</dbReference>
<keyword evidence="1" id="KW-1133">Transmembrane helix</keyword>
<evidence type="ECO:0000313" key="2">
    <source>
        <dbReference type="EMBL" id="KGQ31163.1"/>
    </source>
</evidence>
<reference evidence="2 3" key="1">
    <citation type="submission" date="2014-08" db="EMBL/GenBank/DDBJ databases">
        <title>Chaperone-usher fimbriae in a diverse selection of Gallibacterium genomes.</title>
        <authorList>
            <person name="Kudirkiene E."/>
            <person name="Bager R.J."/>
            <person name="Johnson T.J."/>
            <person name="Bojesen A.M."/>
        </authorList>
    </citation>
    <scope>NUCLEOTIDE SEQUENCE [LARGE SCALE GENOMIC DNA]</scope>
    <source>
        <strain evidence="2 3">20558/3kl.</strain>
    </source>
</reference>
<gene>
    <name evidence="2" type="ORF">JP32_07530</name>
</gene>
<sequence>METIKIIEQAKHSVGICNSCRYCEGFCAVFPAMEKRLNFMDGDINYLANLCHNCSECFYACQFAPPHEYQVNIPQQLAKVRLQTYQQYAWPGFISHWFKKNGVISVSLFILVLIALFFAASNGSTVYQPGNFYSIFPHNFLAIVFGIGFLWPVLCLIMGFRNFLKDVNESVASLFKLSYLKQALKEGLSLKYLHGNVKTGCTYPDDNISPWRRRFHHCTFYGFVLCFLATASGTVMHYALQLPAPYSFISVPKLLGTAGGISLAIGTVGLFLLKRKSDENIKDIRQMGMDYAFILQLFLTAVTGLLLMLFRETDALKVLLIVHLSVVLSLFITLPFGKFVHSLYRLGALLKYAKESQTH</sequence>
<dbReference type="AlphaFoldDB" id="A0A0A2XGA8"/>
<feature type="transmembrane region" description="Helical" evidence="1">
    <location>
        <begin position="316"/>
        <end position="336"/>
    </location>
</feature>
<name>A0A0A2XGA8_9PAST</name>
<feature type="transmembrane region" description="Helical" evidence="1">
    <location>
        <begin position="252"/>
        <end position="273"/>
    </location>
</feature>
<dbReference type="NCBIfam" id="TIGR02484">
    <property type="entry name" value="CitB"/>
    <property type="match status" value="1"/>
</dbReference>
<comment type="caution">
    <text evidence="2">The sequence shown here is derived from an EMBL/GenBank/DDBJ whole genome shotgun (WGS) entry which is preliminary data.</text>
</comment>
<dbReference type="InterPro" id="IPR036197">
    <property type="entry name" value="NarG-like_sf"/>
</dbReference>
<feature type="transmembrane region" description="Helical" evidence="1">
    <location>
        <begin position="140"/>
        <end position="160"/>
    </location>
</feature>
<feature type="transmembrane region" description="Helical" evidence="1">
    <location>
        <begin position="220"/>
        <end position="240"/>
    </location>
</feature>
<proteinExistence type="predicted"/>
<organism evidence="2 3">
    <name type="scientific">Gallibacterium anatis</name>
    <dbReference type="NCBI Taxonomy" id="750"/>
    <lineage>
        <taxon>Bacteria</taxon>
        <taxon>Pseudomonadati</taxon>
        <taxon>Pseudomonadota</taxon>
        <taxon>Gammaproteobacteria</taxon>
        <taxon>Pasteurellales</taxon>
        <taxon>Pasteurellaceae</taxon>
        <taxon>Gallibacterium</taxon>
    </lineage>
</organism>
<dbReference type="InterPro" id="IPR012830">
    <property type="entry name" value="Citrate_utilization_prot_B"/>
</dbReference>
<dbReference type="SUPFAM" id="SSF54862">
    <property type="entry name" value="4Fe-4S ferredoxins"/>
    <property type="match status" value="1"/>
</dbReference>
<evidence type="ECO:0000313" key="3">
    <source>
        <dbReference type="Proteomes" id="UP000030526"/>
    </source>
</evidence>
<feature type="transmembrane region" description="Helical" evidence="1">
    <location>
        <begin position="102"/>
        <end position="120"/>
    </location>
</feature>
<dbReference type="RefSeq" id="WP_039084168.1">
    <property type="nucleotide sequence ID" value="NZ_JPXS01000035.1"/>
</dbReference>
<dbReference type="Proteomes" id="UP000030526">
    <property type="component" value="Unassembled WGS sequence"/>
</dbReference>
<dbReference type="Gene3D" id="1.20.950.20">
    <property type="entry name" value="Transmembrane di-heme cytochromes, Chain C"/>
    <property type="match status" value="1"/>
</dbReference>
<keyword evidence="1" id="KW-0472">Membrane</keyword>
<accession>A0A0A2XGA8</accession>
<dbReference type="SUPFAM" id="SSF103501">
    <property type="entry name" value="Respiratory nitrate reductase 1 gamma chain"/>
    <property type="match status" value="1"/>
</dbReference>